<comment type="caution">
    <text evidence="4">The sequence shown here is derived from an EMBL/GenBank/DDBJ whole genome shotgun (WGS) entry which is preliminary data.</text>
</comment>
<dbReference type="Proteomes" id="UP001208570">
    <property type="component" value="Unassembled WGS sequence"/>
</dbReference>
<dbReference type="Pfam" id="PF00094">
    <property type="entry name" value="VWD"/>
    <property type="match status" value="1"/>
</dbReference>
<evidence type="ECO:0000256" key="2">
    <source>
        <dbReference type="SAM" id="SignalP"/>
    </source>
</evidence>
<feature type="domain" description="VWFA" evidence="3">
    <location>
        <begin position="37"/>
        <end position="212"/>
    </location>
</feature>
<dbReference type="Pfam" id="PF00092">
    <property type="entry name" value="VWA"/>
    <property type="match status" value="1"/>
</dbReference>
<dbReference type="AlphaFoldDB" id="A0AAD9NA01"/>
<evidence type="ECO:0000313" key="4">
    <source>
        <dbReference type="EMBL" id="KAK2160496.1"/>
    </source>
</evidence>
<accession>A0AAD9NA01</accession>
<feature type="transmembrane region" description="Helical" evidence="1">
    <location>
        <begin position="1134"/>
        <end position="1156"/>
    </location>
</feature>
<keyword evidence="2" id="KW-0732">Signal</keyword>
<gene>
    <name evidence="4" type="ORF">LSH36_132g04024</name>
</gene>
<dbReference type="InterPro" id="IPR001846">
    <property type="entry name" value="VWF_type-D"/>
</dbReference>
<reference evidence="4" key="1">
    <citation type="journal article" date="2023" name="Mol. Biol. Evol.">
        <title>Third-Generation Sequencing Reveals the Adaptive Role of the Epigenome in Three Deep-Sea Polychaetes.</title>
        <authorList>
            <person name="Perez M."/>
            <person name="Aroh O."/>
            <person name="Sun Y."/>
            <person name="Lan Y."/>
            <person name="Juniper S.K."/>
            <person name="Young C.R."/>
            <person name="Angers B."/>
            <person name="Qian P.Y."/>
        </authorList>
    </citation>
    <scope>NUCLEOTIDE SEQUENCE</scope>
    <source>
        <strain evidence="4">P08H-3</strain>
    </source>
</reference>
<dbReference type="PANTHER" id="PTHR24020">
    <property type="entry name" value="COLLAGEN ALPHA"/>
    <property type="match status" value="1"/>
</dbReference>
<keyword evidence="5" id="KW-1185">Reference proteome</keyword>
<evidence type="ECO:0000259" key="3">
    <source>
        <dbReference type="PROSITE" id="PS50234"/>
    </source>
</evidence>
<dbReference type="InterPro" id="IPR058727">
    <property type="entry name" value="Helical_Vwde"/>
</dbReference>
<dbReference type="SUPFAM" id="SSF53300">
    <property type="entry name" value="vWA-like"/>
    <property type="match status" value="1"/>
</dbReference>
<dbReference type="CDD" id="cd01450">
    <property type="entry name" value="vWFA_subfamily_ECM"/>
    <property type="match status" value="1"/>
</dbReference>
<dbReference type="InterPro" id="IPR050525">
    <property type="entry name" value="ECM_Assembly_Org"/>
</dbReference>
<sequence length="1222" mass="135431">MFTSDSWWFTLSLAILCNRLYLTGSQGIWIKSGCQVDLCLVVDKSDSIGQDNWNPVLNFLEKFVNQLTISDKATQVGLVTFAAFGELVFTMDEYNDDKAGLIKAIKSTTCCATGRSIDAALHMARTSCLKFANRPDAPDVVVLMTAGDSSFFEADKEAGFLRESGVSVVVIGVGRGINQELLSAIADNSDSLFLADDFNRLIDDTGLIVGKSCSAVESCYGGQINGWSESEFPLLLDCPRLSNPIVDGNIFKFECYVNYSVPMAKKDDARFLVQFLHDGVPNPKYSTVLSVPETTATLHEYYMMGHMGQYLSCEVKTFWQTSVGVTSPPVLSRSYWTGITVSSETITIYETDNNEKTENDNVAKIYAYSTLPILCSDGNVGYCHLSLSVKTKGSVAVYQREKKRTGKINYKIRKCIYKFYEEDWKANESLAYDSSSPLQVAAMMKVVPVKIRHSNIIMKTQPAKKTLSTKLNKVAAGTEYSPWNGYQLTPVQIQTYIKGLYNKQVAVNDGGEITIITLTGVIQCIHGGKRTKVTSNGKSKIFVHTYSGVLITVQRYRNILLQVFVDVPAQFWKKTAGLCGSYDGDKNNDLILPGVTNIVKHYRIKNQDDSYFTCPQSNNIPYEFCQCKNNYDIVDKPTSDTRVCGLDDRSLDHSIPSYPVTTLLPRFVLTNNRQRPRTKREVDDDVYTDDVIEYEPPTFSDSYTPDTRPPAWGTHGITEAAAREQCTKALSRSPSYSVCQSKIQEDELENIILSCMADIQITGDVPFSLNTLSVFGDVCRVNIINDAADYVTGPEDPFSDPTFKALFTRFLDTSCPDNCGGNGVCKQGVCLCHSDYSGVDCSLQKGTPPSSVHYLEQPFCDEAERPCRSVRLQADNIVMLNNVSCKMVIKFYNSSKDTVIKEGTVQSPGRVSCKLPDNLPTFFTYKVAISNDGKTFTEPGDSLRDINVGDSTQMRPECYEQRKYRSKTATRTIENRCYVTEIDKEDEKKGLTTTFHALLINEFASLEDQIKDINRLLLNNYTTTKPTELCEALNLRSRLNVNGVQDQIFNPEDINIADGYPQEIHQEGSRVKWLVEVSSANVKGICVVKTGQADKQDVSGKFLQKALTGLGDEVSKLTSKNVTVDYDVPNGSTAAIITVMTPVITGCVITTFIIALQIDQLQGRLASHQLVPSVMPLLRVISSEFAGTLEAEPEEAAQLLEPNEVRVATESAAIVAEPRHSA</sequence>
<dbReference type="InterPro" id="IPR002035">
    <property type="entry name" value="VWF_A"/>
</dbReference>
<dbReference type="PANTHER" id="PTHR24020:SF20">
    <property type="entry name" value="PH DOMAIN-CONTAINING PROTEIN"/>
    <property type="match status" value="1"/>
</dbReference>
<dbReference type="Pfam" id="PF23106">
    <property type="entry name" value="EGF_Teneurin"/>
    <property type="match status" value="1"/>
</dbReference>
<name>A0AAD9NA01_9ANNE</name>
<dbReference type="EMBL" id="JAODUP010000132">
    <property type="protein sequence ID" value="KAK2160496.1"/>
    <property type="molecule type" value="Genomic_DNA"/>
</dbReference>
<feature type="signal peptide" evidence="2">
    <location>
        <begin position="1"/>
        <end position="25"/>
    </location>
</feature>
<dbReference type="PROSITE" id="PS50234">
    <property type="entry name" value="VWFA"/>
    <property type="match status" value="1"/>
</dbReference>
<keyword evidence="1" id="KW-0472">Membrane</keyword>
<organism evidence="4 5">
    <name type="scientific">Paralvinella palmiformis</name>
    <dbReference type="NCBI Taxonomy" id="53620"/>
    <lineage>
        <taxon>Eukaryota</taxon>
        <taxon>Metazoa</taxon>
        <taxon>Spiralia</taxon>
        <taxon>Lophotrochozoa</taxon>
        <taxon>Annelida</taxon>
        <taxon>Polychaeta</taxon>
        <taxon>Sedentaria</taxon>
        <taxon>Canalipalpata</taxon>
        <taxon>Terebellida</taxon>
        <taxon>Terebelliformia</taxon>
        <taxon>Alvinellidae</taxon>
        <taxon>Paralvinella</taxon>
    </lineage>
</organism>
<dbReference type="SMART" id="SM00327">
    <property type="entry name" value="VWA"/>
    <property type="match status" value="1"/>
</dbReference>
<feature type="chain" id="PRO_5041970767" description="VWFA domain-containing protein" evidence="2">
    <location>
        <begin position="26"/>
        <end position="1222"/>
    </location>
</feature>
<keyword evidence="1" id="KW-1133">Transmembrane helix</keyword>
<proteinExistence type="predicted"/>
<dbReference type="Gene3D" id="3.40.50.410">
    <property type="entry name" value="von Willebrand factor, type A domain"/>
    <property type="match status" value="1"/>
</dbReference>
<dbReference type="Gene3D" id="2.10.25.10">
    <property type="entry name" value="Laminin"/>
    <property type="match status" value="1"/>
</dbReference>
<evidence type="ECO:0000256" key="1">
    <source>
        <dbReference type="SAM" id="Phobius"/>
    </source>
</evidence>
<dbReference type="InterPro" id="IPR036465">
    <property type="entry name" value="vWFA_dom_sf"/>
</dbReference>
<evidence type="ECO:0000313" key="5">
    <source>
        <dbReference type="Proteomes" id="UP001208570"/>
    </source>
</evidence>
<dbReference type="Pfam" id="PF26129">
    <property type="entry name" value="Vwde"/>
    <property type="match status" value="1"/>
</dbReference>
<keyword evidence="1" id="KW-0812">Transmembrane</keyword>
<protein>
    <recommendedName>
        <fullName evidence="3">VWFA domain-containing protein</fullName>
    </recommendedName>
</protein>